<evidence type="ECO:0000256" key="3">
    <source>
        <dbReference type="ARBA" id="ARBA00022839"/>
    </source>
</evidence>
<proteinExistence type="predicted"/>
<dbReference type="SMART" id="SM00479">
    <property type="entry name" value="EXOIII"/>
    <property type="match status" value="1"/>
</dbReference>
<evidence type="ECO:0000256" key="1">
    <source>
        <dbReference type="ARBA" id="ARBA00022722"/>
    </source>
</evidence>
<dbReference type="PANTHER" id="PTHR23044">
    <property type="entry name" value="3'-5' EXONUCLEASE ERI1-RELATED"/>
    <property type="match status" value="1"/>
</dbReference>
<dbReference type="Gene3D" id="3.30.420.10">
    <property type="entry name" value="Ribonuclease H-like superfamily/Ribonuclease H"/>
    <property type="match status" value="1"/>
</dbReference>
<protein>
    <submittedName>
        <fullName evidence="5">DNA polymerase III, epsilon subunit</fullName>
    </submittedName>
</protein>
<keyword evidence="3" id="KW-0269">Exonuclease</keyword>
<sequence>MKHVVVDLEMNNVAQNSEARYICSSETIEIGAVMLDDNLTEISSFRTYVKPEHNVRIMNKITKLTGITTEMVENAPVFNEALKMFMNWCLGTGEEVTIYAWSDSDFNQISKEIILKGYEISDDEKNLLENPWSDFQQEFDTNLGFERQISLKMALDMAGVDFSGRQHDALDDARNTAELLHIFKDSDLFELTLRKIKDIMQPKELGCALGDMFDFSVFAVA</sequence>
<dbReference type="Pfam" id="PF00929">
    <property type="entry name" value="RNase_T"/>
    <property type="match status" value="1"/>
</dbReference>
<dbReference type="InterPro" id="IPR036397">
    <property type="entry name" value="RNaseH_sf"/>
</dbReference>
<feature type="domain" description="Exonuclease" evidence="4">
    <location>
        <begin position="2"/>
        <end position="189"/>
    </location>
</feature>
<dbReference type="PANTHER" id="PTHR23044:SF61">
    <property type="entry name" value="3'-5' EXORIBONUCLEASE 1-RELATED"/>
    <property type="match status" value="1"/>
</dbReference>
<organism evidence="5 6">
    <name type="scientific">Pseudobutyrivibrio ruminis DSM 9787</name>
    <dbReference type="NCBI Taxonomy" id="1123011"/>
    <lineage>
        <taxon>Bacteria</taxon>
        <taxon>Bacillati</taxon>
        <taxon>Bacillota</taxon>
        <taxon>Clostridia</taxon>
        <taxon>Lachnospirales</taxon>
        <taxon>Lachnospiraceae</taxon>
        <taxon>Pseudobutyrivibrio</taxon>
    </lineage>
</organism>
<dbReference type="EMBL" id="OBMR01000014">
    <property type="protein sequence ID" value="SOC16455.1"/>
    <property type="molecule type" value="Genomic_DNA"/>
</dbReference>
<name>A0A285T6K6_9FIRM</name>
<evidence type="ECO:0000313" key="5">
    <source>
        <dbReference type="EMBL" id="SOC16455.1"/>
    </source>
</evidence>
<accession>A0A285T6K6</accession>
<evidence type="ECO:0000313" key="6">
    <source>
        <dbReference type="Proteomes" id="UP000219563"/>
    </source>
</evidence>
<keyword evidence="2" id="KW-0378">Hydrolase</keyword>
<dbReference type="InterPro" id="IPR013520">
    <property type="entry name" value="Ribonucl_H"/>
</dbReference>
<dbReference type="InterPro" id="IPR047201">
    <property type="entry name" value="ERI-1_3'hExo-like"/>
</dbReference>
<dbReference type="GO" id="GO:0003676">
    <property type="term" value="F:nucleic acid binding"/>
    <property type="evidence" value="ECO:0007669"/>
    <property type="project" value="InterPro"/>
</dbReference>
<evidence type="ECO:0000259" key="4">
    <source>
        <dbReference type="SMART" id="SM00479"/>
    </source>
</evidence>
<dbReference type="InterPro" id="IPR012337">
    <property type="entry name" value="RNaseH-like_sf"/>
</dbReference>
<dbReference type="RefSeq" id="WP_097077189.1">
    <property type="nucleotide sequence ID" value="NZ_OBMR01000014.1"/>
</dbReference>
<keyword evidence="1" id="KW-0540">Nuclease</keyword>
<dbReference type="SUPFAM" id="SSF53098">
    <property type="entry name" value="Ribonuclease H-like"/>
    <property type="match status" value="1"/>
</dbReference>
<dbReference type="CDD" id="cd06133">
    <property type="entry name" value="ERI-1_3'hExo_like"/>
    <property type="match status" value="1"/>
</dbReference>
<dbReference type="AlphaFoldDB" id="A0A285T6K6"/>
<dbReference type="GO" id="GO:0000175">
    <property type="term" value="F:3'-5'-RNA exonuclease activity"/>
    <property type="evidence" value="ECO:0007669"/>
    <property type="project" value="InterPro"/>
</dbReference>
<evidence type="ECO:0000256" key="2">
    <source>
        <dbReference type="ARBA" id="ARBA00022801"/>
    </source>
</evidence>
<reference evidence="5 6" key="1">
    <citation type="submission" date="2017-08" db="EMBL/GenBank/DDBJ databases">
        <authorList>
            <person name="de Groot N.N."/>
        </authorList>
    </citation>
    <scope>NUCLEOTIDE SEQUENCE [LARGE SCALE GENOMIC DNA]</scope>
    <source>
        <strain evidence="5 6">DSM 9787</strain>
    </source>
</reference>
<gene>
    <name evidence="5" type="ORF">SAMN02910411_0406</name>
</gene>
<dbReference type="InterPro" id="IPR051274">
    <property type="entry name" value="3-5_Exoribonuclease"/>
</dbReference>
<dbReference type="Proteomes" id="UP000219563">
    <property type="component" value="Unassembled WGS sequence"/>
</dbReference>